<name>A0A2U1LJQ0_ARTAN</name>
<reference evidence="1 2" key="1">
    <citation type="journal article" date="2018" name="Mol. Plant">
        <title>The genome of Artemisia annua provides insight into the evolution of Asteraceae family and artemisinin biosynthesis.</title>
        <authorList>
            <person name="Shen Q."/>
            <person name="Zhang L."/>
            <person name="Liao Z."/>
            <person name="Wang S."/>
            <person name="Yan T."/>
            <person name="Shi P."/>
            <person name="Liu M."/>
            <person name="Fu X."/>
            <person name="Pan Q."/>
            <person name="Wang Y."/>
            <person name="Lv Z."/>
            <person name="Lu X."/>
            <person name="Zhang F."/>
            <person name="Jiang W."/>
            <person name="Ma Y."/>
            <person name="Chen M."/>
            <person name="Hao X."/>
            <person name="Li L."/>
            <person name="Tang Y."/>
            <person name="Lv G."/>
            <person name="Zhou Y."/>
            <person name="Sun X."/>
            <person name="Brodelius P.E."/>
            <person name="Rose J.K.C."/>
            <person name="Tang K."/>
        </authorList>
    </citation>
    <scope>NUCLEOTIDE SEQUENCE [LARGE SCALE GENOMIC DNA]</scope>
    <source>
        <strain evidence="2">cv. Huhao1</strain>
        <tissue evidence="1">Leaf</tissue>
    </source>
</reference>
<accession>A0A2U1LJQ0</accession>
<dbReference type="AlphaFoldDB" id="A0A2U1LJQ0"/>
<dbReference type="EMBL" id="PKPP01009025">
    <property type="protein sequence ID" value="PWA49223.1"/>
    <property type="molecule type" value="Genomic_DNA"/>
</dbReference>
<sequence length="82" mass="9892">MAWKLLGSEAPKRLQSRHSRLETWWERIRPRNKHNKKHKESEWKMWDVGGDAFDSMEYVGFLEFADLSLDEPEFENDLIIDN</sequence>
<gene>
    <name evidence="1" type="ORF">CTI12_AA483340</name>
</gene>
<comment type="caution">
    <text evidence="1">The sequence shown here is derived from an EMBL/GenBank/DDBJ whole genome shotgun (WGS) entry which is preliminary data.</text>
</comment>
<evidence type="ECO:0000313" key="2">
    <source>
        <dbReference type="Proteomes" id="UP000245207"/>
    </source>
</evidence>
<dbReference type="Proteomes" id="UP000245207">
    <property type="component" value="Unassembled WGS sequence"/>
</dbReference>
<protein>
    <submittedName>
        <fullName evidence="1">Uncharacterized protein</fullName>
    </submittedName>
</protein>
<dbReference type="OrthoDB" id="2017576at2759"/>
<proteinExistence type="predicted"/>
<organism evidence="1 2">
    <name type="scientific">Artemisia annua</name>
    <name type="common">Sweet wormwood</name>
    <dbReference type="NCBI Taxonomy" id="35608"/>
    <lineage>
        <taxon>Eukaryota</taxon>
        <taxon>Viridiplantae</taxon>
        <taxon>Streptophyta</taxon>
        <taxon>Embryophyta</taxon>
        <taxon>Tracheophyta</taxon>
        <taxon>Spermatophyta</taxon>
        <taxon>Magnoliopsida</taxon>
        <taxon>eudicotyledons</taxon>
        <taxon>Gunneridae</taxon>
        <taxon>Pentapetalae</taxon>
        <taxon>asterids</taxon>
        <taxon>campanulids</taxon>
        <taxon>Asterales</taxon>
        <taxon>Asteraceae</taxon>
        <taxon>Asteroideae</taxon>
        <taxon>Anthemideae</taxon>
        <taxon>Artemisiinae</taxon>
        <taxon>Artemisia</taxon>
    </lineage>
</organism>
<evidence type="ECO:0000313" key="1">
    <source>
        <dbReference type="EMBL" id="PWA49223.1"/>
    </source>
</evidence>
<keyword evidence="2" id="KW-1185">Reference proteome</keyword>